<keyword evidence="2" id="KW-1185">Reference proteome</keyword>
<evidence type="ECO:0000313" key="1">
    <source>
        <dbReference type="EMBL" id="KAH1064528.1"/>
    </source>
</evidence>
<dbReference type="PANTHER" id="PTHR33437:SF2">
    <property type="entry name" value="OS06G0361200 PROTEIN"/>
    <property type="match status" value="1"/>
</dbReference>
<evidence type="ECO:0000313" key="2">
    <source>
        <dbReference type="Proteomes" id="UP000828251"/>
    </source>
</evidence>
<gene>
    <name evidence="1" type="ORF">J1N35_029515</name>
</gene>
<protein>
    <recommendedName>
        <fullName evidence="3">Retrotransposon gag domain-containing protein</fullName>
    </recommendedName>
</protein>
<dbReference type="PANTHER" id="PTHR33437">
    <property type="entry name" value="OS06G0361200 PROTEIN"/>
    <property type="match status" value="1"/>
</dbReference>
<dbReference type="Proteomes" id="UP000828251">
    <property type="component" value="Unassembled WGS sequence"/>
</dbReference>
<dbReference type="OrthoDB" id="908911at2759"/>
<organism evidence="1 2">
    <name type="scientific">Gossypium stocksii</name>
    <dbReference type="NCBI Taxonomy" id="47602"/>
    <lineage>
        <taxon>Eukaryota</taxon>
        <taxon>Viridiplantae</taxon>
        <taxon>Streptophyta</taxon>
        <taxon>Embryophyta</taxon>
        <taxon>Tracheophyta</taxon>
        <taxon>Spermatophyta</taxon>
        <taxon>Magnoliopsida</taxon>
        <taxon>eudicotyledons</taxon>
        <taxon>Gunneridae</taxon>
        <taxon>Pentapetalae</taxon>
        <taxon>rosids</taxon>
        <taxon>malvids</taxon>
        <taxon>Malvales</taxon>
        <taxon>Malvaceae</taxon>
        <taxon>Malvoideae</taxon>
        <taxon>Gossypium</taxon>
    </lineage>
</organism>
<sequence>MSPNCQPSKFQQFDGKGNLRQHVAHFMETCNNVGTYGDLMVKQFVRPLKGNALGWYAEPRTIDSIKPKTFEGLTIQAHGRELSMMIAGNLELLVQDPKRVKRSKKLTKGVEPFLAKEKEQFMIITPKVRLAVLLRRTFPSKSTFHQSIAKQTPVE</sequence>
<dbReference type="AlphaFoldDB" id="A0A9D3UY67"/>
<accession>A0A9D3UY67</accession>
<proteinExistence type="predicted"/>
<comment type="caution">
    <text evidence="1">The sequence shown here is derived from an EMBL/GenBank/DDBJ whole genome shotgun (WGS) entry which is preliminary data.</text>
</comment>
<reference evidence="1 2" key="1">
    <citation type="journal article" date="2021" name="Plant Biotechnol. J.">
        <title>Multi-omics assisted identification of the key and species-specific regulatory components of drought-tolerant mechanisms in Gossypium stocksii.</title>
        <authorList>
            <person name="Yu D."/>
            <person name="Ke L."/>
            <person name="Zhang D."/>
            <person name="Wu Y."/>
            <person name="Sun Y."/>
            <person name="Mei J."/>
            <person name="Sun J."/>
            <person name="Sun Y."/>
        </authorList>
    </citation>
    <scope>NUCLEOTIDE SEQUENCE [LARGE SCALE GENOMIC DNA]</scope>
    <source>
        <strain evidence="2">cv. E1</strain>
        <tissue evidence="1">Leaf</tissue>
    </source>
</reference>
<evidence type="ECO:0008006" key="3">
    <source>
        <dbReference type="Google" id="ProtNLM"/>
    </source>
</evidence>
<dbReference type="EMBL" id="JAIQCV010000009">
    <property type="protein sequence ID" value="KAH1064528.1"/>
    <property type="molecule type" value="Genomic_DNA"/>
</dbReference>
<name>A0A9D3UY67_9ROSI</name>